<dbReference type="Pfam" id="PF12805">
    <property type="entry name" value="FUSC-like"/>
    <property type="match status" value="1"/>
</dbReference>
<dbReference type="Pfam" id="PF13515">
    <property type="entry name" value="FUSC_2"/>
    <property type="match status" value="1"/>
</dbReference>
<feature type="transmembrane region" description="Helical" evidence="7">
    <location>
        <begin position="497"/>
        <end position="515"/>
    </location>
</feature>
<dbReference type="Proteomes" id="UP000245535">
    <property type="component" value="Unassembled WGS sequence"/>
</dbReference>
<sequence>MTIAIVVPIILGAILGDISTGVIAGVGAMCLGLSDSPGTFKEKFNGLLVANIFVFAITFIGSFLAPYFISLLLFIVCACFFLSIISVYGNRAAMIGTATMIALTFSFSVERTPLEAFLFASWTLAGGIGYSFISLLFWGVKPYQMIQNELSATYLETGKYIQLKSKLYGHVGATDSLSDSLIKQQLNVSVQQNKVRELLLNRRSALQGTTRLGRSMVILLKRVVDLYEMANVIHYDYEELNNSMPSSLMSKVGGVFNAIGEQMIEMGYHIQRGERWKSTNDQEEVIQELVAEVDELIKLHVEDYPFRHLVALKNILRNFSRLNRKLLRTGKYSNPSVDLKIDQPKELTLSAFTAPTSYSIQKLLNNLSLESAYFRHAIRMSATVSLAFVVVRFLGVQEGYWALLAIVVILKPSFSATKQRVFERALGTIFGGGISFLIFPFISNSFISFTLLFAFTLATFSLLSFNYGLGVLFITPYAILLFSFSKGGDMDIAWIRIVDNLVGASLAWIANYLIFPNWEYKNSKTKLQAVLKANHSYLMEVMKIYTGEDYNENNFKLARKQAYIENANLVDSFQSMLAEPKRYQKDKTHIHSFVIYSQEFAAHTATLAVYRKTIPQQFLFPEFKDLRKEISKILTQAEKNLISTHSRENETSFQIEELEKLSTRNSELINKRIEEIQEGQIETETKYLLTDVMLVENQFQYLIQLSQNFLSNSRKITTD</sequence>
<dbReference type="EMBL" id="QGDO01000001">
    <property type="protein sequence ID" value="PWJ44101.1"/>
    <property type="molecule type" value="Genomic_DNA"/>
</dbReference>
<evidence type="ECO:0000313" key="10">
    <source>
        <dbReference type="EMBL" id="PWJ44101.1"/>
    </source>
</evidence>
<dbReference type="PANTHER" id="PTHR30509:SF8">
    <property type="entry name" value="INNER MEMBRANE PROTEIN YCCS"/>
    <property type="match status" value="1"/>
</dbReference>
<evidence type="ECO:0000259" key="8">
    <source>
        <dbReference type="Pfam" id="PF12805"/>
    </source>
</evidence>
<accession>A0A315ZF03</accession>
<proteinExistence type="inferred from homology"/>
<feature type="domain" description="Integral membrane protein YccS N-terminal" evidence="8">
    <location>
        <begin position="53"/>
        <end position="326"/>
    </location>
</feature>
<feature type="transmembrane region" description="Helical" evidence="7">
    <location>
        <begin position="92"/>
        <end position="110"/>
    </location>
</feature>
<evidence type="ECO:0000259" key="9">
    <source>
        <dbReference type="Pfam" id="PF13515"/>
    </source>
</evidence>
<gene>
    <name evidence="10" type="ORF">BC781_101451</name>
</gene>
<evidence type="ECO:0000256" key="4">
    <source>
        <dbReference type="ARBA" id="ARBA00022989"/>
    </source>
</evidence>
<feature type="transmembrane region" description="Helical" evidence="7">
    <location>
        <begin position="6"/>
        <end position="32"/>
    </location>
</feature>
<feature type="domain" description="Integral membrane bound transporter" evidence="9">
    <location>
        <begin position="386"/>
        <end position="509"/>
    </location>
</feature>
<feature type="transmembrane region" description="Helical" evidence="7">
    <location>
        <begin position="429"/>
        <end position="455"/>
    </location>
</feature>
<evidence type="ECO:0000256" key="5">
    <source>
        <dbReference type="ARBA" id="ARBA00023136"/>
    </source>
</evidence>
<evidence type="ECO:0000256" key="7">
    <source>
        <dbReference type="SAM" id="Phobius"/>
    </source>
</evidence>
<organism evidence="10 11">
    <name type="scientific">Sediminitomix flava</name>
    <dbReference type="NCBI Taxonomy" id="379075"/>
    <lineage>
        <taxon>Bacteria</taxon>
        <taxon>Pseudomonadati</taxon>
        <taxon>Bacteroidota</taxon>
        <taxon>Cytophagia</taxon>
        <taxon>Cytophagales</taxon>
        <taxon>Flammeovirgaceae</taxon>
        <taxon>Sediminitomix</taxon>
    </lineage>
</organism>
<dbReference type="InterPro" id="IPR049453">
    <property type="entry name" value="Memb_transporter_dom"/>
</dbReference>
<protein>
    <submittedName>
        <fullName evidence="10">Putative membrane protein YccC</fullName>
    </submittedName>
</protein>
<comment type="caution">
    <text evidence="10">The sequence shown here is derived from an EMBL/GenBank/DDBJ whole genome shotgun (WGS) entry which is preliminary data.</text>
</comment>
<feature type="transmembrane region" description="Helical" evidence="7">
    <location>
        <begin position="116"/>
        <end position="138"/>
    </location>
</feature>
<comment type="subcellular location">
    <subcellularLocation>
        <location evidence="1">Cell membrane</location>
        <topology evidence="1">Multi-pass membrane protein</topology>
    </subcellularLocation>
</comment>
<keyword evidence="4 7" id="KW-1133">Transmembrane helix</keyword>
<evidence type="ECO:0000256" key="1">
    <source>
        <dbReference type="ARBA" id="ARBA00004651"/>
    </source>
</evidence>
<dbReference type="PANTHER" id="PTHR30509">
    <property type="entry name" value="P-HYDROXYBENZOIC ACID EFFLUX PUMP SUBUNIT-RELATED"/>
    <property type="match status" value="1"/>
</dbReference>
<evidence type="ECO:0000256" key="3">
    <source>
        <dbReference type="ARBA" id="ARBA00022692"/>
    </source>
</evidence>
<comment type="similarity">
    <text evidence="6">Belongs to the YccS/YhfK family.</text>
</comment>
<dbReference type="GO" id="GO:0005886">
    <property type="term" value="C:plasma membrane"/>
    <property type="evidence" value="ECO:0007669"/>
    <property type="project" value="UniProtKB-SubCell"/>
</dbReference>
<keyword evidence="5 7" id="KW-0472">Membrane</keyword>
<keyword evidence="2" id="KW-1003">Cell membrane</keyword>
<dbReference type="OrthoDB" id="8670769at2"/>
<dbReference type="InterPro" id="IPR032692">
    <property type="entry name" value="YccS_N"/>
</dbReference>
<evidence type="ECO:0000256" key="2">
    <source>
        <dbReference type="ARBA" id="ARBA00022475"/>
    </source>
</evidence>
<feature type="transmembrane region" description="Helical" evidence="7">
    <location>
        <begin position="467"/>
        <end position="485"/>
    </location>
</feature>
<evidence type="ECO:0000313" key="11">
    <source>
        <dbReference type="Proteomes" id="UP000245535"/>
    </source>
</evidence>
<keyword evidence="11" id="KW-1185">Reference proteome</keyword>
<keyword evidence="3 7" id="KW-0812">Transmembrane</keyword>
<name>A0A315ZF03_SEDFL</name>
<reference evidence="10 11" key="1">
    <citation type="submission" date="2018-03" db="EMBL/GenBank/DDBJ databases">
        <title>Genomic Encyclopedia of Archaeal and Bacterial Type Strains, Phase II (KMG-II): from individual species to whole genera.</title>
        <authorList>
            <person name="Goeker M."/>
        </authorList>
    </citation>
    <scope>NUCLEOTIDE SEQUENCE [LARGE SCALE GENOMIC DNA]</scope>
    <source>
        <strain evidence="10 11">DSM 28229</strain>
    </source>
</reference>
<dbReference type="RefSeq" id="WP_109615619.1">
    <property type="nucleotide sequence ID" value="NZ_QGDO01000001.1"/>
</dbReference>
<dbReference type="AlphaFoldDB" id="A0A315ZF03"/>
<evidence type="ECO:0000256" key="6">
    <source>
        <dbReference type="ARBA" id="ARBA00043993"/>
    </source>
</evidence>